<keyword evidence="2 7" id="KW-0819">tRNA processing</keyword>
<name>A0AAV5AW02_9FLAO</name>
<evidence type="ECO:0000256" key="3">
    <source>
        <dbReference type="ARBA" id="ARBA00022722"/>
    </source>
</evidence>
<dbReference type="EMBL" id="BQKB01000028">
    <property type="protein sequence ID" value="GJM53169.1"/>
    <property type="molecule type" value="Genomic_DNA"/>
</dbReference>
<evidence type="ECO:0000256" key="1">
    <source>
        <dbReference type="ARBA" id="ARBA00002663"/>
    </source>
</evidence>
<evidence type="ECO:0000256" key="6">
    <source>
        <dbReference type="ARBA" id="ARBA00022884"/>
    </source>
</evidence>
<evidence type="ECO:0000256" key="5">
    <source>
        <dbReference type="ARBA" id="ARBA00022801"/>
    </source>
</evidence>
<reference evidence="8 11" key="1">
    <citation type="submission" date="2021-11" db="EMBL/GenBank/DDBJ databases">
        <title>Draft genome sequence of Capnocytophaga sp. strain KC07075 isolated from cat oral cavity.</title>
        <authorList>
            <person name="Suzuki M."/>
            <person name="Imaoka K."/>
            <person name="Kimura M."/>
            <person name="Morikawa S."/>
            <person name="Maeda K."/>
        </authorList>
    </citation>
    <scope>NUCLEOTIDE SEQUENCE</scope>
    <source>
        <strain evidence="8">KC07075</strain>
        <strain evidence="9 11">KC07079</strain>
    </source>
</reference>
<dbReference type="EC" id="3.1.26.5" evidence="7"/>
<comment type="catalytic activity">
    <reaction evidence="7">
        <text>Endonucleolytic cleavage of RNA, removing 5'-extranucleotides from tRNA precursor.</text>
        <dbReference type="EC" id="3.1.26.5"/>
    </reaction>
</comment>
<keyword evidence="4 7" id="KW-0255">Endonuclease</keyword>
<dbReference type="GO" id="GO:0001682">
    <property type="term" value="P:tRNA 5'-leader removal"/>
    <property type="evidence" value="ECO:0007669"/>
    <property type="project" value="UniProtKB-UniRule"/>
</dbReference>
<dbReference type="InterPro" id="IPR020568">
    <property type="entry name" value="Ribosomal_Su5_D2-typ_SF"/>
</dbReference>
<evidence type="ECO:0000313" key="10">
    <source>
        <dbReference type="Proteomes" id="UP001207736"/>
    </source>
</evidence>
<evidence type="ECO:0000256" key="2">
    <source>
        <dbReference type="ARBA" id="ARBA00022694"/>
    </source>
</evidence>
<comment type="similarity">
    <text evidence="7">Belongs to the RnpA family.</text>
</comment>
<dbReference type="SUPFAM" id="SSF54211">
    <property type="entry name" value="Ribosomal protein S5 domain 2-like"/>
    <property type="match status" value="1"/>
</dbReference>
<dbReference type="InterPro" id="IPR000100">
    <property type="entry name" value="RNase_P"/>
</dbReference>
<dbReference type="Gene3D" id="3.30.230.10">
    <property type="match status" value="1"/>
</dbReference>
<gene>
    <name evidence="7" type="primary">rnpA</name>
    <name evidence="8" type="ORF">RCZ15_24040</name>
    <name evidence="9" type="ORF">RCZ16_14860</name>
</gene>
<evidence type="ECO:0000256" key="7">
    <source>
        <dbReference type="HAMAP-Rule" id="MF_00227"/>
    </source>
</evidence>
<dbReference type="PROSITE" id="PS00648">
    <property type="entry name" value="RIBONUCLEASE_P"/>
    <property type="match status" value="1"/>
</dbReference>
<dbReference type="GO" id="GO:0000049">
    <property type="term" value="F:tRNA binding"/>
    <property type="evidence" value="ECO:0007669"/>
    <property type="project" value="UniProtKB-UniRule"/>
</dbReference>
<keyword evidence="6 7" id="KW-0694">RNA-binding</keyword>
<dbReference type="HAMAP" id="MF_00227">
    <property type="entry name" value="RNase_P"/>
    <property type="match status" value="1"/>
</dbReference>
<keyword evidence="3 7" id="KW-0540">Nuclease</keyword>
<dbReference type="InterPro" id="IPR020539">
    <property type="entry name" value="RNase_P_CS"/>
</dbReference>
<organism evidence="8 10">
    <name type="scientific">Capnocytophaga catalasegens</name>
    <dbReference type="NCBI Taxonomy" id="1004260"/>
    <lineage>
        <taxon>Bacteria</taxon>
        <taxon>Pseudomonadati</taxon>
        <taxon>Bacteroidota</taxon>
        <taxon>Flavobacteriia</taxon>
        <taxon>Flavobacteriales</taxon>
        <taxon>Flavobacteriaceae</taxon>
        <taxon>Capnocytophaga</taxon>
    </lineage>
</organism>
<evidence type="ECO:0000313" key="11">
    <source>
        <dbReference type="Proteomes" id="UP001208692"/>
    </source>
</evidence>
<evidence type="ECO:0000313" key="9">
    <source>
        <dbReference type="EMBL" id="GJM53169.1"/>
    </source>
</evidence>
<dbReference type="EMBL" id="BQKA01000056">
    <property type="protein sequence ID" value="GJM51431.1"/>
    <property type="molecule type" value="Genomic_DNA"/>
</dbReference>
<dbReference type="Proteomes" id="UP001207736">
    <property type="component" value="Unassembled WGS sequence"/>
</dbReference>
<dbReference type="GO" id="GO:0004526">
    <property type="term" value="F:ribonuclease P activity"/>
    <property type="evidence" value="ECO:0007669"/>
    <property type="project" value="UniProtKB-UniRule"/>
</dbReference>
<dbReference type="Pfam" id="PF00825">
    <property type="entry name" value="Ribonuclease_P"/>
    <property type="match status" value="1"/>
</dbReference>
<proteinExistence type="inferred from homology"/>
<protein>
    <recommendedName>
        <fullName evidence="7">Ribonuclease P protein component</fullName>
        <shortName evidence="7">RNase P protein</shortName>
        <shortName evidence="7">RNaseP protein</shortName>
        <ecNumber evidence="7">3.1.26.5</ecNumber>
    </recommendedName>
    <alternativeName>
        <fullName evidence="7">Protein C5</fullName>
    </alternativeName>
</protein>
<accession>A0AAV5AW02</accession>
<keyword evidence="11" id="KW-1185">Reference proteome</keyword>
<evidence type="ECO:0000256" key="4">
    <source>
        <dbReference type="ARBA" id="ARBA00022759"/>
    </source>
</evidence>
<comment type="function">
    <text evidence="1 7">RNaseP catalyzes the removal of the 5'-leader sequence from pre-tRNA to produce the mature 5'-terminus. It can also cleave other RNA substrates such as 4.5S RNA. The protein component plays an auxiliary but essential role in vivo by binding to the 5'-leader sequence and broadening the substrate specificity of the ribozyme.</text>
</comment>
<keyword evidence="5 7" id="KW-0378">Hydrolase</keyword>
<dbReference type="RefSeq" id="WP_264847680.1">
    <property type="nucleotide sequence ID" value="NZ_BPMA01000066.1"/>
</dbReference>
<dbReference type="Proteomes" id="UP001208692">
    <property type="component" value="Unassembled WGS sequence"/>
</dbReference>
<comment type="caution">
    <text evidence="8">The sequence shown here is derived from an EMBL/GenBank/DDBJ whole genome shotgun (WGS) entry which is preliminary data.</text>
</comment>
<sequence>MANNTFPKKEKLCSYSHIQQLFSEGKSIKVSPLKMLYTPIKTDCGTPVKVLVSVPKRGIRKAVHRNYIKRIIRESYRLQKELFVKNQKQYAFAFIYLPKEKNSFHQVFEAITQIAILWKGTSD</sequence>
<evidence type="ECO:0000313" key="8">
    <source>
        <dbReference type="EMBL" id="GJM51431.1"/>
    </source>
</evidence>
<dbReference type="InterPro" id="IPR014721">
    <property type="entry name" value="Ribsml_uS5_D2-typ_fold_subgr"/>
</dbReference>
<comment type="subunit">
    <text evidence="7">Consists of a catalytic RNA component (M1 or rnpB) and a protein subunit.</text>
</comment>
<dbReference type="AlphaFoldDB" id="A0AAV5AW02"/>